<keyword evidence="2" id="KW-1185">Reference proteome</keyword>
<evidence type="ECO:0000313" key="1">
    <source>
        <dbReference type="Ensembl" id="ENSCCRP00000112010.1"/>
    </source>
</evidence>
<organism evidence="1 2">
    <name type="scientific">Cyprinus carpio carpio</name>
    <dbReference type="NCBI Taxonomy" id="630221"/>
    <lineage>
        <taxon>Eukaryota</taxon>
        <taxon>Metazoa</taxon>
        <taxon>Chordata</taxon>
        <taxon>Craniata</taxon>
        <taxon>Vertebrata</taxon>
        <taxon>Euteleostomi</taxon>
        <taxon>Actinopterygii</taxon>
        <taxon>Neopterygii</taxon>
        <taxon>Teleostei</taxon>
        <taxon>Ostariophysi</taxon>
        <taxon>Cypriniformes</taxon>
        <taxon>Cyprinidae</taxon>
        <taxon>Cyprininae</taxon>
        <taxon>Cyprinus</taxon>
    </lineage>
</organism>
<dbReference type="AlphaFoldDB" id="A0A9J7Y2Y1"/>
<evidence type="ECO:0000313" key="2">
    <source>
        <dbReference type="Proteomes" id="UP001108240"/>
    </source>
</evidence>
<protein>
    <submittedName>
        <fullName evidence="1">Uncharacterized protein</fullName>
    </submittedName>
</protein>
<reference evidence="1" key="2">
    <citation type="submission" date="2025-09" db="UniProtKB">
        <authorList>
            <consortium name="Ensembl"/>
        </authorList>
    </citation>
    <scope>IDENTIFICATION</scope>
</reference>
<sequence>LFLRPLSPLGSEPLRFYAKRLSVFRLIYKIFLFFFTSMCVPWELNQQPFVLPTQCSTTEPQEQNVLYN</sequence>
<dbReference type="GeneTree" id="ENSGT01060000253568"/>
<name>A0A9J7Y2Y1_CYPCA</name>
<proteinExistence type="predicted"/>
<dbReference type="Proteomes" id="UP001108240">
    <property type="component" value="Unplaced"/>
</dbReference>
<accession>A0A9J7Y2Y1</accession>
<reference evidence="1" key="1">
    <citation type="submission" date="2025-08" db="UniProtKB">
        <authorList>
            <consortium name="Ensembl"/>
        </authorList>
    </citation>
    <scope>IDENTIFICATION</scope>
</reference>
<dbReference type="Ensembl" id="ENSCCRT00000167314.1">
    <property type="protein sequence ID" value="ENSCCRP00000112010.1"/>
    <property type="gene ID" value="ENSCCRG00000077421.1"/>
</dbReference>